<dbReference type="Proteomes" id="UP000691718">
    <property type="component" value="Unassembled WGS sequence"/>
</dbReference>
<evidence type="ECO:0000313" key="1">
    <source>
        <dbReference type="EMBL" id="CAG5019605.1"/>
    </source>
</evidence>
<dbReference type="AlphaFoldDB" id="A0A8S3XGZ5"/>
<proteinExistence type="predicted"/>
<dbReference type="OrthoDB" id="7437979at2759"/>
<organism evidence="1 2">
    <name type="scientific">Parnassius apollo</name>
    <name type="common">Apollo butterfly</name>
    <name type="synonym">Papilio apollo</name>
    <dbReference type="NCBI Taxonomy" id="110799"/>
    <lineage>
        <taxon>Eukaryota</taxon>
        <taxon>Metazoa</taxon>
        <taxon>Ecdysozoa</taxon>
        <taxon>Arthropoda</taxon>
        <taxon>Hexapoda</taxon>
        <taxon>Insecta</taxon>
        <taxon>Pterygota</taxon>
        <taxon>Neoptera</taxon>
        <taxon>Endopterygota</taxon>
        <taxon>Lepidoptera</taxon>
        <taxon>Glossata</taxon>
        <taxon>Ditrysia</taxon>
        <taxon>Papilionoidea</taxon>
        <taxon>Papilionidae</taxon>
        <taxon>Parnassiinae</taxon>
        <taxon>Parnassini</taxon>
        <taxon>Parnassius</taxon>
        <taxon>Parnassius</taxon>
    </lineage>
</organism>
<evidence type="ECO:0000313" key="2">
    <source>
        <dbReference type="Proteomes" id="UP000691718"/>
    </source>
</evidence>
<name>A0A8S3XGZ5_PARAO</name>
<gene>
    <name evidence="1" type="ORF">PAPOLLO_LOCUS17099</name>
</gene>
<dbReference type="EMBL" id="CAJQZP010001132">
    <property type="protein sequence ID" value="CAG5019605.1"/>
    <property type="molecule type" value="Genomic_DNA"/>
</dbReference>
<comment type="caution">
    <text evidence="1">The sequence shown here is derived from an EMBL/GenBank/DDBJ whole genome shotgun (WGS) entry which is preliminary data.</text>
</comment>
<accession>A0A8S3XGZ5</accession>
<sequence length="167" mass="19803">MEILDKQLRRKNVIFFGIEEKEKGYENLLSIVLDIINNTMKIPCHKLEIEHVNRKEKKSEKGRPVFVTITTTSRRIEIFKKKKSLEGTNIYLKEYFTSSVLQKLKELQEDLKRERESGKRVALHYDKIVTLKPHESEVHTHTERNIKIKKLFISKSPEEPEKETAKE</sequence>
<keyword evidence="2" id="KW-1185">Reference proteome</keyword>
<protein>
    <submittedName>
        <fullName evidence="1">(apollo) hypothetical protein</fullName>
    </submittedName>
</protein>
<reference evidence="1" key="1">
    <citation type="submission" date="2021-04" db="EMBL/GenBank/DDBJ databases">
        <authorList>
            <person name="Tunstrom K."/>
        </authorList>
    </citation>
    <scope>NUCLEOTIDE SEQUENCE</scope>
</reference>